<reference evidence="1 2" key="1">
    <citation type="journal article" date="2019" name="Nat. Ecol. Evol.">
        <title>Megaphylogeny resolves global patterns of mushroom evolution.</title>
        <authorList>
            <person name="Varga T."/>
            <person name="Krizsan K."/>
            <person name="Foldi C."/>
            <person name="Dima B."/>
            <person name="Sanchez-Garcia M."/>
            <person name="Sanchez-Ramirez S."/>
            <person name="Szollosi G.J."/>
            <person name="Szarkandi J.G."/>
            <person name="Papp V."/>
            <person name="Albert L."/>
            <person name="Andreopoulos W."/>
            <person name="Angelini C."/>
            <person name="Antonin V."/>
            <person name="Barry K.W."/>
            <person name="Bougher N.L."/>
            <person name="Buchanan P."/>
            <person name="Buyck B."/>
            <person name="Bense V."/>
            <person name="Catcheside P."/>
            <person name="Chovatia M."/>
            <person name="Cooper J."/>
            <person name="Damon W."/>
            <person name="Desjardin D."/>
            <person name="Finy P."/>
            <person name="Geml J."/>
            <person name="Haridas S."/>
            <person name="Hughes K."/>
            <person name="Justo A."/>
            <person name="Karasinski D."/>
            <person name="Kautmanova I."/>
            <person name="Kiss B."/>
            <person name="Kocsube S."/>
            <person name="Kotiranta H."/>
            <person name="LaButti K.M."/>
            <person name="Lechner B.E."/>
            <person name="Liimatainen K."/>
            <person name="Lipzen A."/>
            <person name="Lukacs Z."/>
            <person name="Mihaltcheva S."/>
            <person name="Morgado L.N."/>
            <person name="Niskanen T."/>
            <person name="Noordeloos M.E."/>
            <person name="Ohm R.A."/>
            <person name="Ortiz-Santana B."/>
            <person name="Ovrebo C."/>
            <person name="Racz N."/>
            <person name="Riley R."/>
            <person name="Savchenko A."/>
            <person name="Shiryaev A."/>
            <person name="Soop K."/>
            <person name="Spirin V."/>
            <person name="Szebenyi C."/>
            <person name="Tomsovsky M."/>
            <person name="Tulloss R.E."/>
            <person name="Uehling J."/>
            <person name="Grigoriev I.V."/>
            <person name="Vagvolgyi C."/>
            <person name="Papp T."/>
            <person name="Martin F.M."/>
            <person name="Miettinen O."/>
            <person name="Hibbett D.S."/>
            <person name="Nagy L.G."/>
        </authorList>
    </citation>
    <scope>NUCLEOTIDE SEQUENCE [LARGE SCALE GENOMIC DNA]</scope>
    <source>
        <strain evidence="1 2">CBS 962.96</strain>
    </source>
</reference>
<evidence type="ECO:0000313" key="1">
    <source>
        <dbReference type="EMBL" id="THU91437.1"/>
    </source>
</evidence>
<dbReference type="AlphaFoldDB" id="A0A4S8LQ02"/>
<proteinExistence type="predicted"/>
<dbReference type="Gene3D" id="3.80.10.10">
    <property type="entry name" value="Ribonuclease Inhibitor"/>
    <property type="match status" value="1"/>
</dbReference>
<keyword evidence="2" id="KW-1185">Reference proteome</keyword>
<evidence type="ECO:0000313" key="2">
    <source>
        <dbReference type="Proteomes" id="UP000297245"/>
    </source>
</evidence>
<gene>
    <name evidence="1" type="ORF">K435DRAFT_780741</name>
</gene>
<dbReference type="OrthoDB" id="3045613at2759"/>
<accession>A0A4S8LQ02</accession>
<protein>
    <submittedName>
        <fullName evidence="1">Uncharacterized protein</fullName>
    </submittedName>
</protein>
<organism evidence="1 2">
    <name type="scientific">Dendrothele bispora (strain CBS 962.96)</name>
    <dbReference type="NCBI Taxonomy" id="1314807"/>
    <lineage>
        <taxon>Eukaryota</taxon>
        <taxon>Fungi</taxon>
        <taxon>Dikarya</taxon>
        <taxon>Basidiomycota</taxon>
        <taxon>Agaricomycotina</taxon>
        <taxon>Agaricomycetes</taxon>
        <taxon>Agaricomycetidae</taxon>
        <taxon>Agaricales</taxon>
        <taxon>Agaricales incertae sedis</taxon>
        <taxon>Dendrothele</taxon>
    </lineage>
</organism>
<dbReference type="Gene3D" id="1.20.1280.50">
    <property type="match status" value="1"/>
</dbReference>
<dbReference type="InterPro" id="IPR032675">
    <property type="entry name" value="LRR_dom_sf"/>
</dbReference>
<name>A0A4S8LQ02_DENBC</name>
<sequence>MIMSSDLDTDLTGENTLPNELWREIFALSCTRRPLDIVSIMRGKSWSMQWILPQVCRKWREAILDMPDLWTNISLDVDRLEEDMGPKTASFDPSRTKHIIRTILSRSRPKSHARSKPLKVSLTVHRPISDWGFEYLHILSEDCARWGSLYIQTTSTACFMDLASVSDRLVSLTHLSLEDPAPWDLIDEDPIDVVRKFTLSLGRLPSLTSLHLSHLPDELLSEWPESIWNNISRISTLNLSVQTMKGVLQLAKHLRAFNLQIDAARGFYTELRANFQGLRRVESEEDRVIHQCLTHLLLPHTDWFRSLEHLALPNLVELKIEKISIVRHFHVLSLVDFLRRSAPSLQTLKAKLRPGGVKYRWDHLHEHQWLTRSDYLIASDQITLTSLTSLYWDNSTPEYASLFDFLIVPSLSNLEVVNCASAYSLERVSYMIQRSSCSLHALRLEYLGLVDKTLETILQASPYLEYLVLEGVVHDHLLGKMTFPSNTEASSFPLLPCLKRLKILRAAGQIFSPKALTSMLRSRSCTNLEEVKLSIRPYSQKPVQDAFKDLAHKDLFAVHICNEFSNELTGPSHAPCVQIKIYRDYGRRLAENLGIIQDTAAVLAESLCENSFLRVPERLGGPPDENLRLLEPLLSHLEQFSGPIPKVRKITLWQHMRAIISIPQELRVDSHFGYFERVQALTDRWKAAYSPGKLLVSD</sequence>
<dbReference type="SUPFAM" id="SSF52047">
    <property type="entry name" value="RNI-like"/>
    <property type="match status" value="1"/>
</dbReference>
<dbReference type="Proteomes" id="UP000297245">
    <property type="component" value="Unassembled WGS sequence"/>
</dbReference>
<dbReference type="EMBL" id="ML179306">
    <property type="protein sequence ID" value="THU91437.1"/>
    <property type="molecule type" value="Genomic_DNA"/>
</dbReference>